<keyword evidence="3" id="KW-1133">Transmembrane helix</keyword>
<sequence>MNVNFSALRNLASNELFFKKIGDGMDLDLKNKNLKIILLIFLYLLVFYFLIFKNILRLSEIKELVEQEDIKIGKLNYEKNVVLKALDIKRKDFEKDREKIENQEEKSDKDEFDNIPSLFNYIEEKISKNNIIFQSFGRSRKDGDKLKVAMSFNGSERNIKNFFREIENENYDINFSSSYLKIGVNNNLLEVKTTLSASVLDKTEKTDSLIDNNISNKDIFKKANKNPEGEEVSYSYMRIGDKTYYRVSKKKEIENTTTTENEEDKKNKKTEDKKSNKKEEDKESIDNKKEKIEEI</sequence>
<accession>A5TSA2</accession>
<dbReference type="HOGENOM" id="CLU_1044922_0_0_0"/>
<dbReference type="Proteomes" id="UP000001921">
    <property type="component" value="Chromosome"/>
</dbReference>
<reference evidence="4" key="2">
    <citation type="submission" date="2007-05" db="EMBL/GenBank/DDBJ databases">
        <title>Genome sequence of Fusobacterium nucleatum subspecies polymorphum - a genetically tractable Fusobacterium.</title>
        <authorList>
            <person name="Karpathy S.E."/>
            <person name="Xiang Q."/>
            <person name="Gioia J."/>
            <person name="Jiang H."/>
            <person name="Liu Y."/>
            <person name="Petrosino J.F."/>
            <person name="Yerrapragada S."/>
            <person name="Fox G.E."/>
            <person name="Kinder Haake S."/>
            <person name="Weinstock G.M."/>
            <person name="Highlander S.K."/>
        </authorList>
    </citation>
    <scope>NUCLEOTIDE SEQUENCE [LARGE SCALE GENOMIC DNA]</scope>
    <source>
        <strain evidence="4">ATCC 10953</strain>
    </source>
</reference>
<keyword evidence="3" id="KW-0472">Membrane</keyword>
<evidence type="ECO:0000313" key="4">
    <source>
        <dbReference type="EMBL" id="EDK87777.1"/>
    </source>
</evidence>
<proteinExistence type="predicted"/>
<evidence type="ECO:0000256" key="2">
    <source>
        <dbReference type="SAM" id="MobiDB-lite"/>
    </source>
</evidence>
<organism evidence="4">
    <name type="scientific">Fusobacterium polymorphum ATCC 10953</name>
    <dbReference type="NCBI Taxonomy" id="393480"/>
    <lineage>
        <taxon>Bacteria</taxon>
        <taxon>Fusobacteriati</taxon>
        <taxon>Fusobacteriota</taxon>
        <taxon>Fusobacteriia</taxon>
        <taxon>Fusobacteriales</taxon>
        <taxon>Fusobacteriaceae</taxon>
        <taxon>Fusobacterium</taxon>
    </lineage>
</organism>
<keyword evidence="3" id="KW-0812">Transmembrane</keyword>
<gene>
    <name evidence="4" type="ORF">FNP_2390</name>
</gene>
<dbReference type="eggNOG" id="ENOG502ZDFZ">
    <property type="taxonomic scope" value="Bacteria"/>
</dbReference>
<name>A5TSA2_FUSNP</name>
<protein>
    <submittedName>
        <fullName evidence="4">Uncharacterized protein</fullName>
    </submittedName>
</protein>
<evidence type="ECO:0000256" key="3">
    <source>
        <dbReference type="SAM" id="Phobius"/>
    </source>
</evidence>
<dbReference type="EMBL" id="CM000440">
    <property type="protein sequence ID" value="EDK87777.1"/>
    <property type="molecule type" value="Genomic_DNA"/>
</dbReference>
<evidence type="ECO:0000256" key="1">
    <source>
        <dbReference type="SAM" id="Coils"/>
    </source>
</evidence>
<reference evidence="4" key="1">
    <citation type="submission" date="2006-07" db="EMBL/GenBank/DDBJ databases">
        <authorList>
            <person name="Qin X."/>
            <person name="Weinstock G.M."/>
        </authorList>
    </citation>
    <scope>NUCLEOTIDE SEQUENCE [LARGE SCALE GENOMIC DNA]</scope>
    <source>
        <strain evidence="4">ATCC 10953</strain>
    </source>
</reference>
<feature type="region of interest" description="Disordered" evidence="2">
    <location>
        <begin position="248"/>
        <end position="295"/>
    </location>
</feature>
<feature type="transmembrane region" description="Helical" evidence="3">
    <location>
        <begin position="34"/>
        <end position="52"/>
    </location>
</feature>
<dbReference type="AlphaFoldDB" id="A5TSA2"/>
<feature type="coiled-coil region" evidence="1">
    <location>
        <begin position="83"/>
        <end position="110"/>
    </location>
</feature>
<keyword evidence="1" id="KW-0175">Coiled coil</keyword>
<feature type="compositionally biased region" description="Basic and acidic residues" evidence="2">
    <location>
        <begin position="263"/>
        <end position="295"/>
    </location>
</feature>